<name>A0A367L5E8_9HYPO</name>
<evidence type="ECO:0000313" key="2">
    <source>
        <dbReference type="Proteomes" id="UP000253664"/>
    </source>
</evidence>
<dbReference type="Proteomes" id="UP000253664">
    <property type="component" value="Unassembled WGS sequence"/>
</dbReference>
<accession>A0A367L5E8</accession>
<dbReference type="EMBL" id="LKCN02000014">
    <property type="protein sequence ID" value="RCI09653.1"/>
    <property type="molecule type" value="Genomic_DNA"/>
</dbReference>
<proteinExistence type="predicted"/>
<organism evidence="1 2">
    <name type="scientific">Ophiocordyceps polyrhachis-furcata BCC 54312</name>
    <dbReference type="NCBI Taxonomy" id="1330021"/>
    <lineage>
        <taxon>Eukaryota</taxon>
        <taxon>Fungi</taxon>
        <taxon>Dikarya</taxon>
        <taxon>Ascomycota</taxon>
        <taxon>Pezizomycotina</taxon>
        <taxon>Sordariomycetes</taxon>
        <taxon>Hypocreomycetidae</taxon>
        <taxon>Hypocreales</taxon>
        <taxon>Ophiocordycipitaceae</taxon>
        <taxon>Ophiocordyceps</taxon>
    </lineage>
</organism>
<evidence type="ECO:0000313" key="1">
    <source>
        <dbReference type="EMBL" id="RCI09653.1"/>
    </source>
</evidence>
<gene>
    <name evidence="1" type="ORF">L249_3805</name>
</gene>
<reference evidence="1 2" key="1">
    <citation type="journal article" date="2015" name="BMC Genomics">
        <title>Insights from the genome of Ophiocordyceps polyrhachis-furcata to pathogenicity and host specificity in insect fungi.</title>
        <authorList>
            <person name="Wichadakul D."/>
            <person name="Kobmoo N."/>
            <person name="Ingsriswang S."/>
            <person name="Tangphatsornruang S."/>
            <person name="Chantasingh D."/>
            <person name="Luangsa-ard J.J."/>
            <person name="Eurwilaichitr L."/>
        </authorList>
    </citation>
    <scope>NUCLEOTIDE SEQUENCE [LARGE SCALE GENOMIC DNA]</scope>
    <source>
        <strain evidence="1 2">BCC 54312</strain>
    </source>
</reference>
<comment type="caution">
    <text evidence="1">The sequence shown here is derived from an EMBL/GenBank/DDBJ whole genome shotgun (WGS) entry which is preliminary data.</text>
</comment>
<dbReference type="AlphaFoldDB" id="A0A367L5E8"/>
<protein>
    <submittedName>
        <fullName evidence="1">Uncharacterized protein</fullName>
    </submittedName>
</protein>
<sequence>MLMILPSRYFSRYFKVPTCSTLTYLYTCTCQSDRSDRSDPITPAMTAMTRPLWPL</sequence>
<keyword evidence="2" id="KW-1185">Reference proteome</keyword>
<feature type="non-terminal residue" evidence="1">
    <location>
        <position position="55"/>
    </location>
</feature>